<accession>A0AAV4UHM1</accession>
<reference evidence="1 2" key="1">
    <citation type="submission" date="2021-06" db="EMBL/GenBank/DDBJ databases">
        <title>Caerostris extrusa draft genome.</title>
        <authorList>
            <person name="Kono N."/>
            <person name="Arakawa K."/>
        </authorList>
    </citation>
    <scope>NUCLEOTIDE SEQUENCE [LARGE SCALE GENOMIC DNA]</scope>
</reference>
<sequence>MSCTCNCSCQYTPQLYVPSCVKLFTQDNLLEYVCISRRFPKLRGIWVRFGVKLCCHGYRDDVIKMEGVLSFAVAEDLYSFSRFEENKV</sequence>
<protein>
    <submittedName>
        <fullName evidence="1">Uncharacterized protein</fullName>
    </submittedName>
</protein>
<dbReference type="EMBL" id="BPLR01012890">
    <property type="protein sequence ID" value="GIY57340.1"/>
    <property type="molecule type" value="Genomic_DNA"/>
</dbReference>
<evidence type="ECO:0000313" key="2">
    <source>
        <dbReference type="Proteomes" id="UP001054945"/>
    </source>
</evidence>
<name>A0AAV4UHM1_CAEEX</name>
<dbReference type="Proteomes" id="UP001054945">
    <property type="component" value="Unassembled WGS sequence"/>
</dbReference>
<proteinExistence type="predicted"/>
<comment type="caution">
    <text evidence="1">The sequence shown here is derived from an EMBL/GenBank/DDBJ whole genome shotgun (WGS) entry which is preliminary data.</text>
</comment>
<dbReference type="AlphaFoldDB" id="A0AAV4UHM1"/>
<keyword evidence="2" id="KW-1185">Reference proteome</keyword>
<gene>
    <name evidence="1" type="ORF">CEXT_394701</name>
</gene>
<organism evidence="1 2">
    <name type="scientific">Caerostris extrusa</name>
    <name type="common">Bark spider</name>
    <name type="synonym">Caerostris bankana</name>
    <dbReference type="NCBI Taxonomy" id="172846"/>
    <lineage>
        <taxon>Eukaryota</taxon>
        <taxon>Metazoa</taxon>
        <taxon>Ecdysozoa</taxon>
        <taxon>Arthropoda</taxon>
        <taxon>Chelicerata</taxon>
        <taxon>Arachnida</taxon>
        <taxon>Araneae</taxon>
        <taxon>Araneomorphae</taxon>
        <taxon>Entelegynae</taxon>
        <taxon>Araneoidea</taxon>
        <taxon>Araneidae</taxon>
        <taxon>Caerostris</taxon>
    </lineage>
</organism>
<evidence type="ECO:0000313" key="1">
    <source>
        <dbReference type="EMBL" id="GIY57340.1"/>
    </source>
</evidence>